<protein>
    <submittedName>
        <fullName evidence="5">Uncharacterized protein</fullName>
    </submittedName>
</protein>
<keyword evidence="6" id="KW-1185">Reference proteome</keyword>
<dbReference type="OMA" id="NPRACPQ"/>
<dbReference type="Gene3D" id="2.60.40.10">
    <property type="entry name" value="Immunoglobulins"/>
    <property type="match status" value="1"/>
</dbReference>
<feature type="region of interest" description="Disordered" evidence="4">
    <location>
        <begin position="114"/>
        <end position="149"/>
    </location>
</feature>
<dbReference type="Pfam" id="PF13895">
    <property type="entry name" value="Ig_2"/>
    <property type="match status" value="1"/>
</dbReference>
<evidence type="ECO:0000256" key="4">
    <source>
        <dbReference type="SAM" id="MobiDB-lite"/>
    </source>
</evidence>
<sequence length="164" mass="17168">GSPLNPTWLLGLPPLRALPRPTIWAEPASVVPWGQPVTIGCGGPAEAEIFHLEKEGRPSYQGMRNHLHGTEARFPIGAAGEDTAGLYHCAYYQGFTWSESSDTLELMVTGKEASAAPPAVPPAPGSPLAAAPSAPRLPGRLPPPAWPSGSLCLCTRDPLPSHPA</sequence>
<dbReference type="Proteomes" id="UP000472268">
    <property type="component" value="Chromosome 16"/>
</dbReference>
<feature type="compositionally biased region" description="Low complexity" evidence="4">
    <location>
        <begin position="126"/>
        <end position="139"/>
    </location>
</feature>
<dbReference type="PANTHER" id="PTHR11738">
    <property type="entry name" value="MHC CLASS I NK CELL RECEPTOR"/>
    <property type="match status" value="1"/>
</dbReference>
<reference evidence="5 6" key="1">
    <citation type="submission" date="2019-05" db="EMBL/GenBank/DDBJ databases">
        <title>A Chromosome-scale Meerkat (S. suricatta) Genome Assembly.</title>
        <authorList>
            <person name="Dudchenko O."/>
            <person name="Lieberman Aiden E."/>
            <person name="Tung J."/>
            <person name="Barreiro L.B."/>
            <person name="Clutton-Brock T.H."/>
        </authorList>
    </citation>
    <scope>NUCLEOTIDE SEQUENCE [LARGE SCALE GENOMIC DNA]</scope>
</reference>
<dbReference type="AlphaFoldDB" id="A0A673V1Y4"/>
<dbReference type="InterPro" id="IPR013783">
    <property type="entry name" value="Ig-like_fold"/>
</dbReference>
<evidence type="ECO:0000256" key="1">
    <source>
        <dbReference type="ARBA" id="ARBA00022729"/>
    </source>
</evidence>
<organism evidence="5 6">
    <name type="scientific">Suricata suricatta</name>
    <name type="common">Meerkat</name>
    <dbReference type="NCBI Taxonomy" id="37032"/>
    <lineage>
        <taxon>Eukaryota</taxon>
        <taxon>Metazoa</taxon>
        <taxon>Chordata</taxon>
        <taxon>Craniata</taxon>
        <taxon>Vertebrata</taxon>
        <taxon>Euteleostomi</taxon>
        <taxon>Mammalia</taxon>
        <taxon>Eutheria</taxon>
        <taxon>Laurasiatheria</taxon>
        <taxon>Carnivora</taxon>
        <taxon>Feliformia</taxon>
        <taxon>Herpestidae</taxon>
        <taxon>Suricata</taxon>
    </lineage>
</organism>
<dbReference type="GO" id="GO:0002764">
    <property type="term" value="P:immune response-regulating signaling pathway"/>
    <property type="evidence" value="ECO:0007669"/>
    <property type="project" value="TreeGrafter"/>
</dbReference>
<reference evidence="5" key="2">
    <citation type="submission" date="2025-08" db="UniProtKB">
        <authorList>
            <consortium name="Ensembl"/>
        </authorList>
    </citation>
    <scope>IDENTIFICATION</scope>
</reference>
<dbReference type="PANTHER" id="PTHR11738:SF129">
    <property type="entry name" value="LEUKOCYTE-ASSOCIATED IMMUNOGLOBULIN-LIKE RECEPTOR 1"/>
    <property type="match status" value="1"/>
</dbReference>
<reference evidence="5" key="3">
    <citation type="submission" date="2025-09" db="UniProtKB">
        <authorList>
            <consortium name="Ensembl"/>
        </authorList>
    </citation>
    <scope>IDENTIFICATION</scope>
</reference>
<dbReference type="InterPro" id="IPR050412">
    <property type="entry name" value="Ig-like_Receptors_ImmuneReg"/>
</dbReference>
<proteinExistence type="predicted"/>
<evidence type="ECO:0000313" key="6">
    <source>
        <dbReference type="Proteomes" id="UP000472268"/>
    </source>
</evidence>
<keyword evidence="3" id="KW-0393">Immunoglobulin domain</keyword>
<dbReference type="FunFam" id="2.60.40.10:FF:000049">
    <property type="entry name" value="Leukocyte immunoglobulin-like receptor subfamily B member 1"/>
    <property type="match status" value="1"/>
</dbReference>
<name>A0A673V1Y4_SURSU</name>
<evidence type="ECO:0000256" key="3">
    <source>
        <dbReference type="ARBA" id="ARBA00023319"/>
    </source>
</evidence>
<dbReference type="SUPFAM" id="SSF48726">
    <property type="entry name" value="Immunoglobulin"/>
    <property type="match status" value="1"/>
</dbReference>
<dbReference type="GO" id="GO:0005886">
    <property type="term" value="C:plasma membrane"/>
    <property type="evidence" value="ECO:0007669"/>
    <property type="project" value="TreeGrafter"/>
</dbReference>
<keyword evidence="2" id="KW-1015">Disulfide bond</keyword>
<dbReference type="InterPro" id="IPR036179">
    <property type="entry name" value="Ig-like_dom_sf"/>
</dbReference>
<evidence type="ECO:0000313" key="5">
    <source>
        <dbReference type="Ensembl" id="ENSSSUP00005027547.1"/>
    </source>
</evidence>
<accession>A0A673V1Y4</accession>
<keyword evidence="1" id="KW-0732">Signal</keyword>
<dbReference type="Ensembl" id="ENSSSUT00005031467.1">
    <property type="protein sequence ID" value="ENSSSUP00005027547.1"/>
    <property type="gene ID" value="ENSSSUG00005017819.1"/>
</dbReference>
<evidence type="ECO:0000256" key="2">
    <source>
        <dbReference type="ARBA" id="ARBA00023157"/>
    </source>
</evidence>